<feature type="non-terminal residue" evidence="2">
    <location>
        <position position="1"/>
    </location>
</feature>
<protein>
    <recommendedName>
        <fullName evidence="3">Sortilin N-terminal domain-containing protein</fullName>
    </recommendedName>
</protein>
<evidence type="ECO:0008006" key="3">
    <source>
        <dbReference type="Google" id="ProtNLM"/>
    </source>
</evidence>
<reference evidence="2" key="1">
    <citation type="journal article" date="2014" name="Front. Microbiol.">
        <title>High frequency of phylogenetically diverse reductive dehalogenase-homologous genes in deep subseafloor sedimentary metagenomes.</title>
        <authorList>
            <person name="Kawai M."/>
            <person name="Futagami T."/>
            <person name="Toyoda A."/>
            <person name="Takaki Y."/>
            <person name="Nishi S."/>
            <person name="Hori S."/>
            <person name="Arai W."/>
            <person name="Tsubouchi T."/>
            <person name="Morono Y."/>
            <person name="Uchiyama I."/>
            <person name="Ito T."/>
            <person name="Fujiyama A."/>
            <person name="Inagaki F."/>
            <person name="Takami H."/>
        </authorList>
    </citation>
    <scope>NUCLEOTIDE SEQUENCE</scope>
    <source>
        <strain evidence="2">Expedition CK06-06</strain>
    </source>
</reference>
<dbReference type="InterPro" id="IPR002860">
    <property type="entry name" value="BNR_rpt"/>
</dbReference>
<dbReference type="SUPFAM" id="SSF110296">
    <property type="entry name" value="Oligoxyloglucan reducing end-specific cellobiohydrolase"/>
    <property type="match status" value="1"/>
</dbReference>
<name>X1BUG4_9ZZZZ</name>
<dbReference type="Pfam" id="PF02012">
    <property type="entry name" value="BNR"/>
    <property type="match status" value="1"/>
</dbReference>
<accession>X1BUG4</accession>
<dbReference type="InterPro" id="IPR015943">
    <property type="entry name" value="WD40/YVTN_repeat-like_dom_sf"/>
</dbReference>
<proteinExistence type="predicted"/>
<organism evidence="2">
    <name type="scientific">marine sediment metagenome</name>
    <dbReference type="NCBI Taxonomy" id="412755"/>
    <lineage>
        <taxon>unclassified sequences</taxon>
        <taxon>metagenomes</taxon>
        <taxon>ecological metagenomes</taxon>
    </lineage>
</organism>
<comment type="caution">
    <text evidence="2">The sequence shown here is derived from an EMBL/GenBank/DDBJ whole genome shotgun (WGS) entry which is preliminary data.</text>
</comment>
<evidence type="ECO:0000256" key="1">
    <source>
        <dbReference type="SAM" id="MobiDB-lite"/>
    </source>
</evidence>
<dbReference type="Gene3D" id="2.130.10.10">
    <property type="entry name" value="YVTN repeat-like/Quinoprotein amine dehydrogenase"/>
    <property type="match status" value="2"/>
</dbReference>
<gene>
    <name evidence="2" type="ORF">S01H4_47375</name>
</gene>
<dbReference type="EMBL" id="BART01026588">
    <property type="protein sequence ID" value="GAG98695.1"/>
    <property type="molecule type" value="Genomic_DNA"/>
</dbReference>
<feature type="region of interest" description="Disordered" evidence="1">
    <location>
        <begin position="1"/>
        <end position="23"/>
    </location>
</feature>
<sequence>YAATTSGPGPLAGPDGGDGGIYKSTDGGETWVRKNCGLTNEWLFSVHVTPDDPDMAVIGISGGEASGSWGDIEAGDYFDGGIFRTIDGGENWNRVDLATNDNKNEFKYIKSLRDNPSVLYTFGLNWEGTSPNIGFYKSTDAGETWAPFAPEIRERRITYFDISSDGEVIYAVDDMKIIKSTDAGATWSEYELHSSGYVIEMFSDDPERVLFSKVDGVYLSEDGLQTETKVIDVKGRHPSDIAIAPTDSNIVYVIEIGYDVHKSVDAGKTFTKIV</sequence>
<dbReference type="AlphaFoldDB" id="X1BUG4"/>
<evidence type="ECO:0000313" key="2">
    <source>
        <dbReference type="EMBL" id="GAG98695.1"/>
    </source>
</evidence>